<organism evidence="1 2">
    <name type="scientific">Streptomyces bottropensis</name>
    <dbReference type="NCBI Taxonomy" id="42235"/>
    <lineage>
        <taxon>Bacteria</taxon>
        <taxon>Bacillati</taxon>
        <taxon>Actinomycetota</taxon>
        <taxon>Actinomycetes</taxon>
        <taxon>Kitasatosporales</taxon>
        <taxon>Streptomycetaceae</taxon>
        <taxon>Streptomyces</taxon>
    </lineage>
</organism>
<name>A0ABU8B1G1_9ACTN</name>
<dbReference type="Proteomes" id="UP001310290">
    <property type="component" value="Unassembled WGS sequence"/>
</dbReference>
<evidence type="ECO:0000313" key="2">
    <source>
        <dbReference type="Proteomes" id="UP001310290"/>
    </source>
</evidence>
<proteinExistence type="predicted"/>
<comment type="caution">
    <text evidence="1">The sequence shown here is derived from an EMBL/GenBank/DDBJ whole genome shotgun (WGS) entry which is preliminary data.</text>
</comment>
<reference evidence="1" key="1">
    <citation type="submission" date="2023-04" db="EMBL/GenBank/DDBJ databases">
        <title>Genomic diversity of scab-causing Streptomyces spp. in the province of Quebec, Canada.</title>
        <authorList>
            <person name="Biessy A."/>
            <person name="Cadieux M."/>
            <person name="Ciotola M."/>
            <person name="Filion M."/>
        </authorList>
    </citation>
    <scope>NUCLEOTIDE SEQUENCE</scope>
    <source>
        <strain evidence="1">B21-115</strain>
    </source>
</reference>
<protein>
    <submittedName>
        <fullName evidence="1">Uncharacterized protein</fullName>
    </submittedName>
</protein>
<dbReference type="RefSeq" id="WP_334661887.1">
    <property type="nucleotide sequence ID" value="NZ_JARULZ010000003.1"/>
</dbReference>
<evidence type="ECO:0000313" key="1">
    <source>
        <dbReference type="EMBL" id="MEH0639426.1"/>
    </source>
</evidence>
<keyword evidence="2" id="KW-1185">Reference proteome</keyword>
<gene>
    <name evidence="1" type="ORF">QBA35_40455</name>
</gene>
<dbReference type="EMBL" id="JARULZ010000003">
    <property type="protein sequence ID" value="MEH0639426.1"/>
    <property type="molecule type" value="Genomic_DNA"/>
</dbReference>
<accession>A0ABU8B1G1</accession>
<sequence>MADDLVEEYVEHCRMPGNSWQAAVHHRNNYIGSFGLRPVGGRP</sequence>